<accession>A0ACA9SR79</accession>
<comment type="caution">
    <text evidence="1">The sequence shown here is derived from an EMBL/GenBank/DDBJ whole genome shotgun (WGS) entry which is preliminary data.</text>
</comment>
<keyword evidence="2" id="KW-1185">Reference proteome</keyword>
<dbReference type="EMBL" id="CAJVQC010145605">
    <property type="protein sequence ID" value="CAG8845181.1"/>
    <property type="molecule type" value="Genomic_DNA"/>
</dbReference>
<dbReference type="Proteomes" id="UP000789920">
    <property type="component" value="Unassembled WGS sequence"/>
</dbReference>
<evidence type="ECO:0000313" key="2">
    <source>
        <dbReference type="Proteomes" id="UP000789920"/>
    </source>
</evidence>
<protein>
    <submittedName>
        <fullName evidence="1">27159_t:CDS:1</fullName>
    </submittedName>
</protein>
<reference evidence="1" key="1">
    <citation type="submission" date="2021-06" db="EMBL/GenBank/DDBJ databases">
        <authorList>
            <person name="Kallberg Y."/>
            <person name="Tangrot J."/>
            <person name="Rosling A."/>
        </authorList>
    </citation>
    <scope>NUCLEOTIDE SEQUENCE</scope>
    <source>
        <strain evidence="1">MA461A</strain>
    </source>
</reference>
<sequence>GRAERKGNPSVITMINRLQQENKRVPSGHVNTIVKYLPGSRAVGKRMVLSEEYDPEKDKIDTILYQKIQFIYWVMSKY</sequence>
<name>A0ACA9SR79_9GLOM</name>
<feature type="non-terminal residue" evidence="1">
    <location>
        <position position="1"/>
    </location>
</feature>
<evidence type="ECO:0000313" key="1">
    <source>
        <dbReference type="EMBL" id="CAG8845181.1"/>
    </source>
</evidence>
<gene>
    <name evidence="1" type="ORF">RPERSI_LOCUS33551</name>
</gene>
<organism evidence="1 2">
    <name type="scientific">Racocetra persica</name>
    <dbReference type="NCBI Taxonomy" id="160502"/>
    <lineage>
        <taxon>Eukaryota</taxon>
        <taxon>Fungi</taxon>
        <taxon>Fungi incertae sedis</taxon>
        <taxon>Mucoromycota</taxon>
        <taxon>Glomeromycotina</taxon>
        <taxon>Glomeromycetes</taxon>
        <taxon>Diversisporales</taxon>
        <taxon>Gigasporaceae</taxon>
        <taxon>Racocetra</taxon>
    </lineage>
</organism>
<proteinExistence type="predicted"/>